<dbReference type="GO" id="GO:0000122">
    <property type="term" value="P:negative regulation of transcription by RNA polymerase II"/>
    <property type="evidence" value="ECO:0007669"/>
    <property type="project" value="TreeGrafter"/>
</dbReference>
<keyword evidence="2" id="KW-0678">Repressor</keyword>
<feature type="compositionally biased region" description="Basic residues" evidence="13">
    <location>
        <begin position="1148"/>
        <end position="1166"/>
    </location>
</feature>
<feature type="region of interest" description="Disordered" evidence="13">
    <location>
        <begin position="219"/>
        <end position="279"/>
    </location>
</feature>
<feature type="repeat" description="ANK" evidence="12">
    <location>
        <begin position="1295"/>
        <end position="1327"/>
    </location>
</feature>
<keyword evidence="10" id="KW-0539">Nucleus</keyword>
<keyword evidence="8" id="KW-0805">Transcription regulation</keyword>
<evidence type="ECO:0000259" key="15">
    <source>
        <dbReference type="Pfam" id="PF16553"/>
    </source>
</evidence>
<feature type="compositionally biased region" description="Polar residues" evidence="13">
    <location>
        <begin position="546"/>
        <end position="578"/>
    </location>
</feature>
<dbReference type="Pfam" id="PF12796">
    <property type="entry name" value="Ank_2"/>
    <property type="match status" value="1"/>
</dbReference>
<feature type="compositionally biased region" description="Basic and acidic residues" evidence="13">
    <location>
        <begin position="385"/>
        <end position="403"/>
    </location>
</feature>
<feature type="domain" description="BCL-6 corepressor non-ankyrin-repeat" evidence="14">
    <location>
        <begin position="1108"/>
        <end position="1205"/>
    </location>
</feature>
<protein>
    <submittedName>
        <fullName evidence="16">BCL6 corepressor</fullName>
    </submittedName>
</protein>
<keyword evidence="9" id="KW-0804">Transcription</keyword>
<evidence type="ECO:0000256" key="10">
    <source>
        <dbReference type="ARBA" id="ARBA00023242"/>
    </source>
</evidence>
<dbReference type="GO" id="GO:0003714">
    <property type="term" value="F:transcription corepressor activity"/>
    <property type="evidence" value="ECO:0007669"/>
    <property type="project" value="TreeGrafter"/>
</dbReference>
<feature type="compositionally biased region" description="Basic and acidic residues" evidence="13">
    <location>
        <begin position="885"/>
        <end position="899"/>
    </location>
</feature>
<dbReference type="CDD" id="cd14261">
    <property type="entry name" value="PUFD"/>
    <property type="match status" value="1"/>
</dbReference>
<dbReference type="GeneID" id="111850259"/>
<feature type="compositionally biased region" description="Basic and acidic residues" evidence="13">
    <location>
        <begin position="716"/>
        <end position="732"/>
    </location>
</feature>
<feature type="region of interest" description="Disordered" evidence="13">
    <location>
        <begin position="980"/>
        <end position="1249"/>
    </location>
</feature>
<accession>A0A3B3SRE0</accession>
<feature type="compositionally biased region" description="Basic and acidic residues" evidence="13">
    <location>
        <begin position="742"/>
        <end position="753"/>
    </location>
</feature>
<dbReference type="Pfam" id="PF16553">
    <property type="entry name" value="PUFD"/>
    <property type="match status" value="1"/>
</dbReference>
<evidence type="ECO:0000256" key="5">
    <source>
        <dbReference type="ARBA" id="ARBA00022737"/>
    </source>
</evidence>
<name>A0A3B3SRE0_9TELE</name>
<feature type="repeat" description="ANK" evidence="12">
    <location>
        <begin position="1328"/>
        <end position="1360"/>
    </location>
</feature>
<feature type="domain" description="BCL-6 corepressor PCGF1 binding" evidence="15">
    <location>
        <begin position="1437"/>
        <end position="1546"/>
    </location>
</feature>
<keyword evidence="6" id="KW-0832">Ubl conjugation</keyword>
<feature type="region of interest" description="Disordered" evidence="13">
    <location>
        <begin position="716"/>
        <end position="939"/>
    </location>
</feature>
<keyword evidence="5" id="KW-0677">Repeat</keyword>
<dbReference type="InterPro" id="IPR032365">
    <property type="entry name" value="PUFD"/>
</dbReference>
<feature type="compositionally biased region" description="Basic and acidic residues" evidence="13">
    <location>
        <begin position="1175"/>
        <end position="1184"/>
    </location>
</feature>
<dbReference type="Proteomes" id="UP000261540">
    <property type="component" value="Unplaced"/>
</dbReference>
<dbReference type="Gene3D" id="3.10.260.40">
    <property type="entry name" value="BCL-6 corepressor, PCGF1 binding domain"/>
    <property type="match status" value="1"/>
</dbReference>
<feature type="region of interest" description="Disordered" evidence="13">
    <location>
        <begin position="351"/>
        <end position="403"/>
    </location>
</feature>
<dbReference type="SUPFAM" id="SSF48403">
    <property type="entry name" value="Ankyrin repeat"/>
    <property type="match status" value="1"/>
</dbReference>
<keyword evidence="7" id="KW-0156">Chromatin regulator</keyword>
<dbReference type="FunFam" id="1.25.40.20:FF:000032">
    <property type="entry name" value="BCL-6 corepressor isoform X1"/>
    <property type="match status" value="1"/>
</dbReference>
<feature type="compositionally biased region" description="Basic residues" evidence="13">
    <location>
        <begin position="1185"/>
        <end position="1194"/>
    </location>
</feature>
<evidence type="ECO:0000256" key="2">
    <source>
        <dbReference type="ARBA" id="ARBA00022491"/>
    </source>
</evidence>
<feature type="region of interest" description="Disordered" evidence="13">
    <location>
        <begin position="295"/>
        <end position="336"/>
    </location>
</feature>
<dbReference type="PANTHER" id="PTHR24117:SF8">
    <property type="entry name" value="BCL-6 COREPRESSOR"/>
    <property type="match status" value="1"/>
</dbReference>
<sequence>MVDASTACRMNPLAALGMDQSTLMRDLGIHGGLVYPGLKGRDGAGVPLGYISEGLPDLHYKHDVSLESRKATNGYVGLYKSAPPGLQKPLLVPGGAGDALGLDKQTDLGMNGGAGYLRLPWMSPYPDAGMYPFLDSTKYAAFSMYKASLMSQPSPYLPQHLAYQSLCAGAGGGASGTDRIFYVPPYPPTPISSPLAPPMRIPPATVAATPLSPLVHCQDKTLPGLGPRVHHEPSAFGQQLQQPPPHHASHDDRLHGGKAVPVSASKGSSGTGTMGIAGSGLSTDATAALLMQSPRSALRHGQPPAPPPPLMDSTLDFQKPLPRGPPSSSSSSPSMSHSFYMSGLALEHFSPARSSSHKCKPKEGGLEHRSSGGEKKSSKTPPKAASDKCVQHTPGKDPADKPLDLSAKIEFGTPPIGFNPKLEALAKLGHSPTALYGLHPSRELLKETGSPPSSAVCTSSKLPERPEIISTLHSSWVVPGPGPPPSSLLVDSGQNKVPSVIKNKTLERVIPQQRSSSCPRIGESNCSPPTNPATTVVTPVGRPASASPSPNLNGDWPKSSTSLSEKTSMANCASSQASAKPAKTSKRLESQEINYKPQHPHLENGHTPNHHYLPQNEAFLPPGLPYGNRYLPYPVPESISLPHIPLPGKGPVYPHPALLGSSSLYPARLAPKQGLPYGLPPSHGEFLTYHDSQDMVHPLMSPHPALDAKVNERLERRFQSQEKHRASEDGTHRSSHAVETADTARKPEKEAEKSVGQGSRPLASAKDPSQDGTDGGSERHGAYGAKRGDPSKSISNGDRGNGTGKEPELMQLLLSSQAASRRPPEPDGQPEVASRHRPQGQDCLPLGACQNRTSPEDSRSEESPAEQSPLPDLPEHQTLRCARTSGDRTSEAGKRERTRPQVYDELNREASENPEAQDQDDDGHNSSKTRRSSLAKRIANSSGYVGDRFKCVTTELYADSSKLSREQRALQRAMLRFSELELKEKEGGATASQELAGGRNSEAAWEAGKEGVGAASGNNRPSVLQRCAGQGQGPPPAEREAGRAVAPPEAPEKPQGAVAPGGKRPVYRDEGQAQQSEEDGPPLGEKRPRLVSVPPDAPLGPVHADPPSPDGAARRRQRATEPQGAGVDGGGGEAGLRLRRHGDPEKPKGKRQCKTKHLSLRERRRAAQPAGGHTSLEHSPEHKVSLKRSTRKRSASLSDCGSDPSPVKARPASPRPAVAQSPLQRPSLQPSPPLVGNPPADPPASRPVPPEVRRLIVNKNAGETLLQRAARLGYEEVVLYCLENKVCDVNHRDNAGYCALHEACAHGWLSIAQHLLEYGADINCNAQDGTRPLHDAVENDHLDVVRLLLSYGADPTLATYSGRGLLKMTHSEMMECFLLDYFADLQGRDDDDPRLRWELYGSVLCEPAEDWAAFDILANPPGPGEDEEEEEGEQRGVFEFEFSDRPLLPCYNIQVSLSQGPRNWLLLSDVLKRLKMSARTFRAAFAHIEVATIAEAEFYKQASLSQLFSCPQELEGFLPDSKELLDLVEISGELVTLLGSSIECLDDHWDSGAIADS</sequence>
<comment type="subcellular location">
    <subcellularLocation>
        <location evidence="1">Nucleus</location>
    </subcellularLocation>
</comment>
<evidence type="ECO:0000313" key="17">
    <source>
        <dbReference type="Proteomes" id="UP000261540"/>
    </source>
</evidence>
<dbReference type="PANTHER" id="PTHR24117">
    <property type="entry name" value="AGAP007537-PB"/>
    <property type="match status" value="1"/>
</dbReference>
<feature type="compositionally biased region" description="Basic and acidic residues" evidence="13">
    <location>
        <begin position="361"/>
        <end position="377"/>
    </location>
</feature>
<evidence type="ECO:0000256" key="3">
    <source>
        <dbReference type="ARBA" id="ARBA00022499"/>
    </source>
</evidence>
<dbReference type="PROSITE" id="PS50088">
    <property type="entry name" value="ANK_REPEAT"/>
    <property type="match status" value="2"/>
</dbReference>
<keyword evidence="17" id="KW-1185">Reference proteome</keyword>
<dbReference type="PROSITE" id="PS50297">
    <property type="entry name" value="ANK_REP_REGION"/>
    <property type="match status" value="2"/>
</dbReference>
<dbReference type="GO" id="GO:0005634">
    <property type="term" value="C:nucleus"/>
    <property type="evidence" value="ECO:0007669"/>
    <property type="project" value="UniProtKB-SubCell"/>
</dbReference>
<dbReference type="InterPro" id="IPR036770">
    <property type="entry name" value="Ankyrin_rpt-contain_sf"/>
</dbReference>
<evidence type="ECO:0000256" key="4">
    <source>
        <dbReference type="ARBA" id="ARBA00022553"/>
    </source>
</evidence>
<feature type="compositionally biased region" description="Low complexity" evidence="13">
    <location>
        <begin position="811"/>
        <end position="821"/>
    </location>
</feature>
<dbReference type="InterPro" id="IPR031628">
    <property type="entry name" value="BCOR"/>
</dbReference>
<dbReference type="InterPro" id="IPR038227">
    <property type="entry name" value="PUFD_som_sf"/>
</dbReference>
<dbReference type="Pfam" id="PF15808">
    <property type="entry name" value="BCOR"/>
    <property type="match status" value="1"/>
</dbReference>
<keyword evidence="12" id="KW-0040">ANK repeat</keyword>
<dbReference type="GO" id="GO:0006325">
    <property type="term" value="P:chromatin organization"/>
    <property type="evidence" value="ECO:0007669"/>
    <property type="project" value="UniProtKB-KW"/>
</dbReference>
<evidence type="ECO:0000256" key="7">
    <source>
        <dbReference type="ARBA" id="ARBA00022853"/>
    </source>
</evidence>
<reference evidence="16" key="1">
    <citation type="submission" date="2025-08" db="UniProtKB">
        <authorList>
            <consortium name="Ensembl"/>
        </authorList>
    </citation>
    <scope>IDENTIFICATION</scope>
</reference>
<keyword evidence="3" id="KW-1017">Isopeptide bond</keyword>
<dbReference type="Gene3D" id="1.25.40.20">
    <property type="entry name" value="Ankyrin repeat-containing domain"/>
    <property type="match status" value="1"/>
</dbReference>
<dbReference type="SMART" id="SM00248">
    <property type="entry name" value="ANK"/>
    <property type="match status" value="3"/>
</dbReference>
<reference evidence="16" key="2">
    <citation type="submission" date="2025-09" db="UniProtKB">
        <authorList>
            <consortium name="Ensembl"/>
        </authorList>
    </citation>
    <scope>IDENTIFICATION</scope>
</reference>
<evidence type="ECO:0000256" key="13">
    <source>
        <dbReference type="SAM" id="MobiDB-lite"/>
    </source>
</evidence>
<evidence type="ECO:0000256" key="1">
    <source>
        <dbReference type="ARBA" id="ARBA00004123"/>
    </source>
</evidence>
<feature type="region of interest" description="Disordered" evidence="13">
    <location>
        <begin position="510"/>
        <end position="616"/>
    </location>
</feature>
<comment type="similarity">
    <text evidence="11">Belongs to the BCOR family.</text>
</comment>
<dbReference type="InterPro" id="IPR002110">
    <property type="entry name" value="Ankyrin_rpt"/>
</dbReference>
<feature type="compositionally biased region" description="Gly residues" evidence="13">
    <location>
        <begin position="269"/>
        <end position="278"/>
    </location>
</feature>
<dbReference type="Ensembl" id="ENSPKIT00000013780.1">
    <property type="protein sequence ID" value="ENSPKIP00000032900.1"/>
    <property type="gene ID" value="ENSPKIG00000012796.1"/>
</dbReference>
<evidence type="ECO:0000256" key="6">
    <source>
        <dbReference type="ARBA" id="ARBA00022843"/>
    </source>
</evidence>
<dbReference type="GeneTree" id="ENSGT00940000153737"/>
<dbReference type="FunFam" id="3.10.260.40:FF:000001">
    <property type="entry name" value="BCL-6 corepressor isoform X2"/>
    <property type="match status" value="1"/>
</dbReference>
<feature type="compositionally biased region" description="Basic and acidic residues" evidence="13">
    <location>
        <begin position="776"/>
        <end position="790"/>
    </location>
</feature>
<feature type="compositionally biased region" description="Low complexity" evidence="13">
    <location>
        <begin position="326"/>
        <end position="336"/>
    </location>
</feature>
<organism evidence="16 17">
    <name type="scientific">Paramormyrops kingsleyae</name>
    <dbReference type="NCBI Taxonomy" id="1676925"/>
    <lineage>
        <taxon>Eukaryota</taxon>
        <taxon>Metazoa</taxon>
        <taxon>Chordata</taxon>
        <taxon>Craniata</taxon>
        <taxon>Vertebrata</taxon>
        <taxon>Euteleostomi</taxon>
        <taxon>Actinopterygii</taxon>
        <taxon>Neopterygii</taxon>
        <taxon>Teleostei</taxon>
        <taxon>Osteoglossocephala</taxon>
        <taxon>Osteoglossomorpha</taxon>
        <taxon>Osteoglossiformes</taxon>
        <taxon>Mormyridae</taxon>
        <taxon>Paramormyrops</taxon>
    </lineage>
</organism>
<evidence type="ECO:0000256" key="9">
    <source>
        <dbReference type="ARBA" id="ARBA00023163"/>
    </source>
</evidence>
<evidence type="ECO:0000313" key="16">
    <source>
        <dbReference type="Ensembl" id="ENSPKIP00000032900.1"/>
    </source>
</evidence>
<keyword evidence="4" id="KW-0597">Phosphoprotein</keyword>
<evidence type="ECO:0000256" key="8">
    <source>
        <dbReference type="ARBA" id="ARBA00023015"/>
    </source>
</evidence>
<feature type="compositionally biased region" description="Pro residues" evidence="13">
    <location>
        <begin position="1229"/>
        <end position="1249"/>
    </location>
</feature>
<evidence type="ECO:0000256" key="11">
    <source>
        <dbReference type="ARBA" id="ARBA00034703"/>
    </source>
</evidence>
<proteinExistence type="inferred from homology"/>
<dbReference type="InterPro" id="IPR047144">
    <property type="entry name" value="BCOR-like"/>
</dbReference>
<evidence type="ECO:0000256" key="12">
    <source>
        <dbReference type="PROSITE-ProRule" id="PRU00023"/>
    </source>
</evidence>
<dbReference type="RefSeq" id="XP_023679726.1">
    <property type="nucleotide sequence ID" value="XM_023823958.2"/>
</dbReference>
<evidence type="ECO:0000259" key="14">
    <source>
        <dbReference type="Pfam" id="PF15808"/>
    </source>
</evidence>